<name>A0AB35JXX0_PSESY</name>
<evidence type="ECO:0000313" key="1">
    <source>
        <dbReference type="EMBL" id="MDC3738203.1"/>
    </source>
</evidence>
<reference evidence="1" key="1">
    <citation type="submission" date="2021-04" db="EMBL/GenBank/DDBJ databases">
        <title>Genome Sequence and Comparative Genome Analysis of Pseudomonas syringae pv. syringae strains EC33 and LMG5496 isolated from Citrus plants from Tunisia and Greece.</title>
        <authorList>
            <person name="Abdellatif E."/>
            <person name="Baeyen S."/>
        </authorList>
    </citation>
    <scope>NUCLEOTIDE SEQUENCE</scope>
    <source>
        <strain evidence="1">LMG 5496</strain>
    </source>
</reference>
<evidence type="ECO:0000313" key="2">
    <source>
        <dbReference type="Proteomes" id="UP001220207"/>
    </source>
</evidence>
<dbReference type="InterPro" id="IPR014054">
    <property type="entry name" value="Phage_regulatory_Rha"/>
</dbReference>
<dbReference type="Pfam" id="PF09669">
    <property type="entry name" value="Phage_pRha"/>
    <property type="match status" value="1"/>
</dbReference>
<dbReference type="AlphaFoldDB" id="A0AB35JXX0"/>
<comment type="caution">
    <text evidence="1">The sequence shown here is derived from an EMBL/GenBank/DDBJ whole genome shotgun (WGS) entry which is preliminary data.</text>
</comment>
<gene>
    <name evidence="1" type="ORF">KDL27_20650</name>
</gene>
<proteinExistence type="predicted"/>
<organism evidence="1 2">
    <name type="scientific">Pseudomonas syringae pv. syringae</name>
    <dbReference type="NCBI Taxonomy" id="321"/>
    <lineage>
        <taxon>Bacteria</taxon>
        <taxon>Pseudomonadati</taxon>
        <taxon>Pseudomonadota</taxon>
        <taxon>Gammaproteobacteria</taxon>
        <taxon>Pseudomonadales</taxon>
        <taxon>Pseudomonadaceae</taxon>
        <taxon>Pseudomonas</taxon>
        <taxon>Pseudomonas syringae</taxon>
    </lineage>
</organism>
<sequence length="251" mass="27970">MNMLTNNTVTMTTVEIAELTGKAHNNVLRDARKIIESIDAPKSGEVESIGLLKSEPSSLGFSESSYTNKQNKDQPMLVLDKHLTFTLITGYDTGLRYNVVGRWIELEQAANPAFAAQAITATLNELQARVNDMAPAFDEHVRKGRTVGYSWREACRLAEIAHPDKLLALLIDTGNARKTTQGHTQLNPKYERDGFIKVLKPSNLVVSKNGGHLFKITHKGLNEWLKEKAESMNNAVNKAQDKTDRWGRIAK</sequence>
<dbReference type="Proteomes" id="UP001220207">
    <property type="component" value="Unassembled WGS sequence"/>
</dbReference>
<accession>A0AB35JXX0</accession>
<dbReference type="EMBL" id="JAGSOW010000013">
    <property type="protein sequence ID" value="MDC3738203.1"/>
    <property type="molecule type" value="Genomic_DNA"/>
</dbReference>
<protein>
    <submittedName>
        <fullName evidence="1">Rha family transcriptional regulator</fullName>
    </submittedName>
</protein>